<feature type="signal peptide" evidence="1">
    <location>
        <begin position="1"/>
        <end position="25"/>
    </location>
</feature>
<reference evidence="2 3" key="1">
    <citation type="journal article" date="2023" name="Plants (Basel)">
        <title>Bridging the Gap: Combining Genomics and Transcriptomics Approaches to Understand Stylosanthes scabra, an Orphan Legume from the Brazilian Caatinga.</title>
        <authorList>
            <person name="Ferreira-Neto J.R.C."/>
            <person name="da Silva M.D."/>
            <person name="Binneck E."/>
            <person name="de Melo N.F."/>
            <person name="da Silva R.H."/>
            <person name="de Melo A.L.T.M."/>
            <person name="Pandolfi V."/>
            <person name="Bustamante F.O."/>
            <person name="Brasileiro-Vidal A.C."/>
            <person name="Benko-Iseppon A.M."/>
        </authorList>
    </citation>
    <scope>NUCLEOTIDE SEQUENCE [LARGE SCALE GENOMIC DNA]</scope>
    <source>
        <tissue evidence="2">Leaves</tissue>
    </source>
</reference>
<proteinExistence type="predicted"/>
<gene>
    <name evidence="2" type="ORF">PIB30_033111</name>
</gene>
<evidence type="ECO:0000313" key="2">
    <source>
        <dbReference type="EMBL" id="MED6146287.1"/>
    </source>
</evidence>
<dbReference type="Proteomes" id="UP001341840">
    <property type="component" value="Unassembled WGS sequence"/>
</dbReference>
<feature type="chain" id="PRO_5046551904" evidence="1">
    <location>
        <begin position="26"/>
        <end position="107"/>
    </location>
</feature>
<evidence type="ECO:0000256" key="1">
    <source>
        <dbReference type="SAM" id="SignalP"/>
    </source>
</evidence>
<keyword evidence="1" id="KW-0732">Signal</keyword>
<comment type="caution">
    <text evidence="2">The sequence shown here is derived from an EMBL/GenBank/DDBJ whole genome shotgun (WGS) entry which is preliminary data.</text>
</comment>
<keyword evidence="3" id="KW-1185">Reference proteome</keyword>
<name>A0ABU6TC31_9FABA</name>
<dbReference type="EMBL" id="JASCZI010090769">
    <property type="protein sequence ID" value="MED6146287.1"/>
    <property type="molecule type" value="Genomic_DNA"/>
</dbReference>
<accession>A0ABU6TC31</accession>
<protein>
    <submittedName>
        <fullName evidence="2">Uncharacterized protein</fullName>
    </submittedName>
</protein>
<sequence length="107" mass="12475">MGRKSVTHLIIILMIGLVYVKLEKAIVVEGHCATFYDVAASKLGQCIKECEIRHENNDSEKKKKCILECIRVECMRRYPADEKKRDACIDEIYNKYENRFNGKNITF</sequence>
<evidence type="ECO:0000313" key="3">
    <source>
        <dbReference type="Proteomes" id="UP001341840"/>
    </source>
</evidence>
<organism evidence="2 3">
    <name type="scientific">Stylosanthes scabra</name>
    <dbReference type="NCBI Taxonomy" id="79078"/>
    <lineage>
        <taxon>Eukaryota</taxon>
        <taxon>Viridiplantae</taxon>
        <taxon>Streptophyta</taxon>
        <taxon>Embryophyta</taxon>
        <taxon>Tracheophyta</taxon>
        <taxon>Spermatophyta</taxon>
        <taxon>Magnoliopsida</taxon>
        <taxon>eudicotyledons</taxon>
        <taxon>Gunneridae</taxon>
        <taxon>Pentapetalae</taxon>
        <taxon>rosids</taxon>
        <taxon>fabids</taxon>
        <taxon>Fabales</taxon>
        <taxon>Fabaceae</taxon>
        <taxon>Papilionoideae</taxon>
        <taxon>50 kb inversion clade</taxon>
        <taxon>dalbergioids sensu lato</taxon>
        <taxon>Dalbergieae</taxon>
        <taxon>Pterocarpus clade</taxon>
        <taxon>Stylosanthes</taxon>
    </lineage>
</organism>